<name>A0A2H0XBI9_UNCKA</name>
<dbReference type="AlphaFoldDB" id="A0A2H0XBI9"/>
<proteinExistence type="predicted"/>
<evidence type="ECO:0000313" key="1">
    <source>
        <dbReference type="EMBL" id="PIS22221.1"/>
    </source>
</evidence>
<evidence type="ECO:0000313" key="2">
    <source>
        <dbReference type="Proteomes" id="UP000231252"/>
    </source>
</evidence>
<dbReference type="SUPFAM" id="SSF52980">
    <property type="entry name" value="Restriction endonuclease-like"/>
    <property type="match status" value="1"/>
</dbReference>
<dbReference type="EMBL" id="PEYU01000068">
    <property type="protein sequence ID" value="PIS22221.1"/>
    <property type="molecule type" value="Genomic_DNA"/>
</dbReference>
<organism evidence="1 2">
    <name type="scientific">candidate division WWE3 bacterium CG08_land_8_20_14_0_20_41_10</name>
    <dbReference type="NCBI Taxonomy" id="1975085"/>
    <lineage>
        <taxon>Bacteria</taxon>
        <taxon>Katanobacteria</taxon>
    </lineage>
</organism>
<dbReference type="InterPro" id="IPR011335">
    <property type="entry name" value="Restrct_endonuc-II-like"/>
</dbReference>
<comment type="caution">
    <text evidence="1">The sequence shown here is derived from an EMBL/GenBank/DDBJ whole genome shotgun (WGS) entry which is preliminary data.</text>
</comment>
<gene>
    <name evidence="1" type="ORF">COT50_03070</name>
</gene>
<accession>A0A2H0XBI9</accession>
<protein>
    <recommendedName>
        <fullName evidence="3">DUF3782 domain-containing protein</fullName>
    </recommendedName>
</protein>
<evidence type="ECO:0008006" key="3">
    <source>
        <dbReference type="Google" id="ProtNLM"/>
    </source>
</evidence>
<dbReference type="Proteomes" id="UP000231252">
    <property type="component" value="Unassembled WGS sequence"/>
</dbReference>
<sequence length="151" mass="16843">MEKLKAMLQKMGERLGGIGNNLGDVAEDFFYDGLNTKKRLGKIHFDDVTRNVHVKKGEYDIVLYNKDSVGVVEVKHKLHPDDIKKFAQVTIPLFKKELPQYAHLKTYGAVAGLSVPKDSRELAEKLGLFVLTQSGDSLKTVNTAEFAPKVV</sequence>
<reference evidence="2" key="1">
    <citation type="submission" date="2017-09" db="EMBL/GenBank/DDBJ databases">
        <title>Depth-based differentiation of microbial function through sediment-hosted aquifers and enrichment of novel symbionts in the deep terrestrial subsurface.</title>
        <authorList>
            <person name="Probst A.J."/>
            <person name="Ladd B."/>
            <person name="Jarett J.K."/>
            <person name="Geller-Mcgrath D.E."/>
            <person name="Sieber C.M.K."/>
            <person name="Emerson J.B."/>
            <person name="Anantharaman K."/>
            <person name="Thomas B.C."/>
            <person name="Malmstrom R."/>
            <person name="Stieglmeier M."/>
            <person name="Klingl A."/>
            <person name="Woyke T."/>
            <person name="Ryan C.M."/>
            <person name="Banfield J.F."/>
        </authorList>
    </citation>
    <scope>NUCLEOTIDE SEQUENCE [LARGE SCALE GENOMIC DNA]</scope>
</reference>